<evidence type="ECO:0000256" key="2">
    <source>
        <dbReference type="ARBA" id="ARBA00022670"/>
    </source>
</evidence>
<dbReference type="SUPFAM" id="SSF52743">
    <property type="entry name" value="Subtilisin-like"/>
    <property type="match status" value="1"/>
</dbReference>
<evidence type="ECO:0000256" key="6">
    <source>
        <dbReference type="PROSITE-ProRule" id="PRU01240"/>
    </source>
</evidence>
<dbReference type="AlphaFoldDB" id="A0A3B0ACQ7"/>
<keyword evidence="8" id="KW-0812">Transmembrane</keyword>
<keyword evidence="2 6" id="KW-0645">Protease</keyword>
<dbReference type="Gene3D" id="3.40.50.200">
    <property type="entry name" value="Peptidase S8/S53 domain"/>
    <property type="match status" value="1"/>
</dbReference>
<evidence type="ECO:0000256" key="1">
    <source>
        <dbReference type="ARBA" id="ARBA00011073"/>
    </source>
</evidence>
<dbReference type="Pfam" id="PF00082">
    <property type="entry name" value="Peptidase_S8"/>
    <property type="match status" value="1"/>
</dbReference>
<dbReference type="PROSITE" id="PS00136">
    <property type="entry name" value="SUBTILASE_ASP"/>
    <property type="match status" value="1"/>
</dbReference>
<keyword evidence="4 6" id="KW-0720">Serine protease</keyword>
<dbReference type="PRINTS" id="PR00723">
    <property type="entry name" value="SUBTILISIN"/>
</dbReference>
<evidence type="ECO:0000313" key="10">
    <source>
        <dbReference type="EMBL" id="RKN58213.1"/>
    </source>
</evidence>
<dbReference type="GO" id="GO:0006508">
    <property type="term" value="P:proteolysis"/>
    <property type="evidence" value="ECO:0007669"/>
    <property type="project" value="UniProtKB-KW"/>
</dbReference>
<keyword evidence="11" id="KW-1185">Reference proteome</keyword>
<evidence type="ECO:0000256" key="8">
    <source>
        <dbReference type="SAM" id="Phobius"/>
    </source>
</evidence>
<accession>A0A3B0ACQ7</accession>
<dbReference type="PANTHER" id="PTHR43806:SF65">
    <property type="entry name" value="SERINE PROTEASE APRX"/>
    <property type="match status" value="1"/>
</dbReference>
<dbReference type="PROSITE" id="PS51892">
    <property type="entry name" value="SUBTILASE"/>
    <property type="match status" value="1"/>
</dbReference>
<dbReference type="Proteomes" id="UP000279968">
    <property type="component" value="Unassembled WGS sequence"/>
</dbReference>
<gene>
    <name evidence="10" type="ORF">D7193_06390</name>
</gene>
<dbReference type="InterPro" id="IPR022398">
    <property type="entry name" value="Peptidase_S8_His-AS"/>
</dbReference>
<evidence type="ECO:0000256" key="3">
    <source>
        <dbReference type="ARBA" id="ARBA00022801"/>
    </source>
</evidence>
<proteinExistence type="inferred from homology"/>
<sequence length="1154" mass="121581">MREMCSTARRMSQAAARTAVPSCRNVIDAGRSRRQRNHCGTTGSPIRNVRMNSFRTPAHLIAQPRRSTHGSGDNRMRQRRLLAYGTVGATLATLLIAVPPATADPTGAPVPAAGAAARSEPARKLTLFTGDQVTVRGTDVSVAPRDGVHFVRVQRDKADYVIPSDAIPLLKADRLDERLFNVTALLEYRFDELSYLPLVVSDATTVRGLSTGPELDAVDGFASRVPVADLATTWQTTRTSLTGGKIWLDGIRQSKLDVSVPMIGAPTAWAAGYDGTGVTVAVLDSGIDDSHPDLAGKVAARRNFVPENETGVDLNGHGTHVSSTIAGSGAASDGKYKGVAPGATLLDGKVCWNVEGQGSCSDSAILAGMQWAAESGADIVNMSLGTADSVGVDPLEQAVNDLTAEYGTLFVIAAGNWNGWQYQVGSPSTADAALSVANFDKAGEVNWSSLRGPRIGDFGVKPDIGAPGTEITAARSPSALGHLPAGQYFAATGTSMATPHVAGAAALLAQAHPDWKATQFKESLMATASPNRAYDVFAQGAGFVNVAKALSQPVTSTPASLSLGVLEWPHTEQPTTRTVTYHNRGDQPVTLDLALDGNAPAGLLTLSTTTLTVPARGDATVQVGIDERASTAYGLYSGRLVAGGGDVTVQTPFSVYHEEPAAGVKISAIGTDGGAPANIMIEMTNPDPENYASYTFYASSQSVRVPLNSSWNVSAYLENSDGTVALLTNNKVVADGDQEVVLDGRKARPLTVTVPDATAKPYDASVLMVRTADPIQTYAGVSGDLDSILTADVGPRDVPGVTTQVHAVFQGPARKDSAPDIYQLGWRTKGFTTGLVRHVSPRDLATVQAEYAQNAVGVAAGRSNSSPDPDIAGGGFALTSELPAVATPGRRTEYYGGTVQWRSDVLEKTVAGDLWILDLAQLEDPDYRPGHRYTERWNGAALNTTMIPVYAGSPVAVREGNTVRAAFNGYTDGAGHVGLPYSMTNHQLTLQKGDTVVGAFDYLYGNWEVAAEPTTYRMRYAFDLPDPYRLSRRMESEWTFTTSAGQAGALPLTSVGFQPALALDNSVRAGSRLSIPLTFAQQATAGRVTSATVSVSFDDGRTWVAAPTAETHGRYSATIAHPKNASGFVSLRATATDSKGNKVTTTVYRAYQLG</sequence>
<dbReference type="EMBL" id="RBAN01000001">
    <property type="protein sequence ID" value="RKN58213.1"/>
    <property type="molecule type" value="Genomic_DNA"/>
</dbReference>
<name>A0A3B0ACQ7_9ACTN</name>
<dbReference type="InterPro" id="IPR023828">
    <property type="entry name" value="Peptidase_S8_Ser-AS"/>
</dbReference>
<feature type="domain" description="Peptidase S8/S53" evidence="9">
    <location>
        <begin position="275"/>
        <end position="542"/>
    </location>
</feature>
<evidence type="ECO:0000256" key="5">
    <source>
        <dbReference type="PIRSR" id="PIRSR615500-1"/>
    </source>
</evidence>
<dbReference type="InterPro" id="IPR015500">
    <property type="entry name" value="Peptidase_S8_subtilisin-rel"/>
</dbReference>
<dbReference type="InterPro" id="IPR023827">
    <property type="entry name" value="Peptidase_S8_Asp-AS"/>
</dbReference>
<dbReference type="PROSITE" id="PS00137">
    <property type="entry name" value="SUBTILASE_HIS"/>
    <property type="match status" value="1"/>
</dbReference>
<feature type="active site" description="Charge relay system" evidence="5 6">
    <location>
        <position position="317"/>
    </location>
</feature>
<dbReference type="GO" id="GO:0004252">
    <property type="term" value="F:serine-type endopeptidase activity"/>
    <property type="evidence" value="ECO:0007669"/>
    <property type="project" value="UniProtKB-UniRule"/>
</dbReference>
<keyword evidence="8" id="KW-0472">Membrane</keyword>
<dbReference type="InterPro" id="IPR050131">
    <property type="entry name" value="Peptidase_S8_subtilisin-like"/>
</dbReference>
<evidence type="ECO:0000256" key="4">
    <source>
        <dbReference type="ARBA" id="ARBA00022825"/>
    </source>
</evidence>
<feature type="active site" description="Charge relay system" evidence="5 6">
    <location>
        <position position="495"/>
    </location>
</feature>
<comment type="caution">
    <text evidence="10">The sequence shown here is derived from an EMBL/GenBank/DDBJ whole genome shotgun (WGS) entry which is preliminary data.</text>
</comment>
<feature type="active site" description="Charge relay system" evidence="5 6">
    <location>
        <position position="284"/>
    </location>
</feature>
<evidence type="ECO:0000313" key="11">
    <source>
        <dbReference type="Proteomes" id="UP000279968"/>
    </source>
</evidence>
<dbReference type="PANTHER" id="PTHR43806">
    <property type="entry name" value="PEPTIDASE S8"/>
    <property type="match status" value="1"/>
</dbReference>
<feature type="transmembrane region" description="Helical" evidence="8">
    <location>
        <begin position="81"/>
        <end position="101"/>
    </location>
</feature>
<organism evidence="10 11">
    <name type="scientific">Micromonospora costi</name>
    <dbReference type="NCBI Taxonomy" id="1530042"/>
    <lineage>
        <taxon>Bacteria</taxon>
        <taxon>Bacillati</taxon>
        <taxon>Actinomycetota</taxon>
        <taxon>Actinomycetes</taxon>
        <taxon>Micromonosporales</taxon>
        <taxon>Micromonosporaceae</taxon>
        <taxon>Micromonospora</taxon>
    </lineage>
</organism>
<protein>
    <submittedName>
        <fullName evidence="10">Peptidase S8</fullName>
    </submittedName>
</protein>
<reference evidence="10 11" key="1">
    <citation type="journal article" date="2015" name="Int. J. Syst. Evol. Microbiol.">
        <title>Micromonospora costi sp. nov., isolated from a leaf of Costus speciosus.</title>
        <authorList>
            <person name="Thawai C."/>
        </authorList>
    </citation>
    <scope>NUCLEOTIDE SEQUENCE [LARGE SCALE GENOMIC DNA]</scope>
    <source>
        <strain evidence="10 11">CS1-12</strain>
    </source>
</reference>
<dbReference type="InterPro" id="IPR036852">
    <property type="entry name" value="Peptidase_S8/S53_dom_sf"/>
</dbReference>
<dbReference type="InterPro" id="IPR000209">
    <property type="entry name" value="Peptidase_S8/S53_dom"/>
</dbReference>
<comment type="similarity">
    <text evidence="1 6 7">Belongs to the peptidase S8 family.</text>
</comment>
<dbReference type="PROSITE" id="PS00138">
    <property type="entry name" value="SUBTILASE_SER"/>
    <property type="match status" value="1"/>
</dbReference>
<keyword evidence="3 6" id="KW-0378">Hydrolase</keyword>
<keyword evidence="8" id="KW-1133">Transmembrane helix</keyword>
<evidence type="ECO:0000259" key="9">
    <source>
        <dbReference type="Pfam" id="PF00082"/>
    </source>
</evidence>
<evidence type="ECO:0000256" key="7">
    <source>
        <dbReference type="RuleBase" id="RU003355"/>
    </source>
</evidence>